<feature type="chain" id="PRO_5035768694" description="Peptidase S1 domain-containing protein" evidence="6">
    <location>
        <begin position="20"/>
        <end position="328"/>
    </location>
</feature>
<dbReference type="InterPro" id="IPR001314">
    <property type="entry name" value="Peptidase_S1A"/>
</dbReference>
<keyword evidence="3 5" id="KW-0720">Serine protease</keyword>
<dbReference type="InterPro" id="IPR018114">
    <property type="entry name" value="TRYPSIN_HIS"/>
</dbReference>
<sequence length="328" mass="37525">MTLLVFLLNLFLLFPLSLSNILGTCGIRPLVNGHSRTRRIIGGTNAQPGKWPWMVLIQKYKYERYNPLCEGTILNELWVVTAAHCFLGYEKERSSFRILFGAHNTLNLGPKTQIRKIEKWILHEQFSKPRHEYDIGLIRLNKPIQLNDYIQPACLPPRSVDVFKMNDCYIAGWGYLEEEFKTRTNILQDAYVELINSVRCNSTDWYNGLIKDHNLCAGYENGGSDICKGDSGGPLMCKTRRAALFYVVGLVSWGGKCGKKHNNGVFTSTQYFIEWIQDKISQNQSKKKMENLHEGSPPNLTDTPWKAARAGFFLCIHIILVGLFPLRF</sequence>
<accession>A0A8T2JCY4</accession>
<keyword evidence="6" id="KW-0732">Signal</keyword>
<dbReference type="PROSITE" id="PS50240">
    <property type="entry name" value="TRYPSIN_DOM"/>
    <property type="match status" value="1"/>
</dbReference>
<dbReference type="Pfam" id="PF00089">
    <property type="entry name" value="Trypsin"/>
    <property type="match status" value="1"/>
</dbReference>
<dbReference type="InterPro" id="IPR033116">
    <property type="entry name" value="TRYPSIN_SER"/>
</dbReference>
<evidence type="ECO:0000313" key="9">
    <source>
        <dbReference type="Proteomes" id="UP000812440"/>
    </source>
</evidence>
<reference evidence="8" key="1">
    <citation type="thesis" date="2020" institute="ProQuest LLC" country="789 East Eisenhower Parkway, Ann Arbor, MI, USA">
        <title>Comparative Genomics and Chromosome Evolution.</title>
        <authorList>
            <person name="Mudd A.B."/>
        </authorList>
    </citation>
    <scope>NUCLEOTIDE SEQUENCE</scope>
    <source>
        <strain evidence="8">Female2</strain>
        <tissue evidence="8">Blood</tissue>
    </source>
</reference>
<dbReference type="OrthoDB" id="6339452at2759"/>
<evidence type="ECO:0000256" key="6">
    <source>
        <dbReference type="SAM" id="SignalP"/>
    </source>
</evidence>
<dbReference type="CDD" id="cd00190">
    <property type="entry name" value="Tryp_SPc"/>
    <property type="match status" value="1"/>
</dbReference>
<dbReference type="SUPFAM" id="SSF50494">
    <property type="entry name" value="Trypsin-like serine proteases"/>
    <property type="match status" value="1"/>
</dbReference>
<dbReference type="PROSITE" id="PS00135">
    <property type="entry name" value="TRYPSIN_SER"/>
    <property type="match status" value="1"/>
</dbReference>
<comment type="caution">
    <text evidence="8">The sequence shown here is derived from an EMBL/GenBank/DDBJ whole genome shotgun (WGS) entry which is preliminary data.</text>
</comment>
<dbReference type="GO" id="GO:0004252">
    <property type="term" value="F:serine-type endopeptidase activity"/>
    <property type="evidence" value="ECO:0007669"/>
    <property type="project" value="InterPro"/>
</dbReference>
<dbReference type="PRINTS" id="PR00722">
    <property type="entry name" value="CHYMOTRYPSIN"/>
</dbReference>
<evidence type="ECO:0000256" key="2">
    <source>
        <dbReference type="ARBA" id="ARBA00022801"/>
    </source>
</evidence>
<dbReference type="EMBL" id="JAACNH010000005">
    <property type="protein sequence ID" value="KAG8443125.1"/>
    <property type="molecule type" value="Genomic_DNA"/>
</dbReference>
<evidence type="ECO:0000256" key="5">
    <source>
        <dbReference type="RuleBase" id="RU363034"/>
    </source>
</evidence>
<evidence type="ECO:0000256" key="1">
    <source>
        <dbReference type="ARBA" id="ARBA00022670"/>
    </source>
</evidence>
<dbReference type="AlphaFoldDB" id="A0A8T2JCY4"/>
<proteinExistence type="predicted"/>
<dbReference type="PANTHER" id="PTHR24252">
    <property type="entry name" value="ACROSIN-RELATED"/>
    <property type="match status" value="1"/>
</dbReference>
<dbReference type="Gene3D" id="2.40.10.10">
    <property type="entry name" value="Trypsin-like serine proteases"/>
    <property type="match status" value="2"/>
</dbReference>
<dbReference type="PROSITE" id="PS00134">
    <property type="entry name" value="TRYPSIN_HIS"/>
    <property type="match status" value="1"/>
</dbReference>
<dbReference type="GO" id="GO:0007340">
    <property type="term" value="P:acrosome reaction"/>
    <property type="evidence" value="ECO:0007669"/>
    <property type="project" value="TreeGrafter"/>
</dbReference>
<dbReference type="SMART" id="SM00020">
    <property type="entry name" value="Tryp_SPc"/>
    <property type="match status" value="1"/>
</dbReference>
<keyword evidence="1 5" id="KW-0645">Protease</keyword>
<dbReference type="GO" id="GO:0006508">
    <property type="term" value="P:proteolysis"/>
    <property type="evidence" value="ECO:0007669"/>
    <property type="project" value="UniProtKB-KW"/>
</dbReference>
<dbReference type="InterPro" id="IPR001254">
    <property type="entry name" value="Trypsin_dom"/>
</dbReference>
<dbReference type="Proteomes" id="UP000812440">
    <property type="component" value="Chromosome 6"/>
</dbReference>
<keyword evidence="9" id="KW-1185">Reference proteome</keyword>
<dbReference type="FunFam" id="2.40.10.10:FF:000003">
    <property type="entry name" value="Transmembrane serine protease 3"/>
    <property type="match status" value="1"/>
</dbReference>
<dbReference type="PANTHER" id="PTHR24252:SF19">
    <property type="entry name" value="ACROSIN ISOFORM X1"/>
    <property type="match status" value="1"/>
</dbReference>
<evidence type="ECO:0000256" key="3">
    <source>
        <dbReference type="ARBA" id="ARBA00022825"/>
    </source>
</evidence>
<name>A0A8T2JCY4_9PIPI</name>
<dbReference type="InterPro" id="IPR009003">
    <property type="entry name" value="Peptidase_S1_PA"/>
</dbReference>
<evidence type="ECO:0000256" key="4">
    <source>
        <dbReference type="ARBA" id="ARBA00023157"/>
    </source>
</evidence>
<gene>
    <name evidence="8" type="ORF">GDO86_011803</name>
</gene>
<organism evidence="8 9">
    <name type="scientific">Hymenochirus boettgeri</name>
    <name type="common">Congo dwarf clawed frog</name>
    <dbReference type="NCBI Taxonomy" id="247094"/>
    <lineage>
        <taxon>Eukaryota</taxon>
        <taxon>Metazoa</taxon>
        <taxon>Chordata</taxon>
        <taxon>Craniata</taxon>
        <taxon>Vertebrata</taxon>
        <taxon>Euteleostomi</taxon>
        <taxon>Amphibia</taxon>
        <taxon>Batrachia</taxon>
        <taxon>Anura</taxon>
        <taxon>Pipoidea</taxon>
        <taxon>Pipidae</taxon>
        <taxon>Pipinae</taxon>
        <taxon>Hymenochirus</taxon>
    </lineage>
</organism>
<keyword evidence="2 5" id="KW-0378">Hydrolase</keyword>
<keyword evidence="4" id="KW-1015">Disulfide bond</keyword>
<evidence type="ECO:0000259" key="7">
    <source>
        <dbReference type="PROSITE" id="PS50240"/>
    </source>
</evidence>
<evidence type="ECO:0000313" key="8">
    <source>
        <dbReference type="EMBL" id="KAG8443125.1"/>
    </source>
</evidence>
<dbReference type="InterPro" id="IPR043504">
    <property type="entry name" value="Peptidase_S1_PA_chymotrypsin"/>
</dbReference>
<protein>
    <recommendedName>
        <fullName evidence="7">Peptidase S1 domain-containing protein</fullName>
    </recommendedName>
</protein>
<feature type="signal peptide" evidence="6">
    <location>
        <begin position="1"/>
        <end position="19"/>
    </location>
</feature>
<feature type="domain" description="Peptidase S1" evidence="7">
    <location>
        <begin position="40"/>
        <end position="281"/>
    </location>
</feature>